<comment type="caution">
    <text evidence="2">The sequence shown here is derived from an EMBL/GenBank/DDBJ whole genome shotgun (WGS) entry which is preliminary data.</text>
</comment>
<evidence type="ECO:0000313" key="2">
    <source>
        <dbReference type="EMBL" id="RHW17196.1"/>
    </source>
</evidence>
<feature type="region of interest" description="Disordered" evidence="1">
    <location>
        <begin position="156"/>
        <end position="216"/>
    </location>
</feature>
<accession>A0A396RN84</accession>
<name>A0A396RN84_9SPHN</name>
<proteinExistence type="predicted"/>
<reference evidence="2 3" key="1">
    <citation type="submission" date="2018-08" db="EMBL/GenBank/DDBJ databases">
        <title>The multiple taxonomic identification of Sphingomonas gilva.</title>
        <authorList>
            <person name="Zhu D."/>
            <person name="Zheng S."/>
        </authorList>
    </citation>
    <scope>NUCLEOTIDE SEQUENCE [LARGE SCALE GENOMIC DNA]</scope>
    <source>
        <strain evidence="2 3">ZDH117</strain>
    </source>
</reference>
<dbReference type="SUPFAM" id="SSF160059">
    <property type="entry name" value="PriA/YqbF domain"/>
    <property type="match status" value="1"/>
</dbReference>
<organism evidence="2 3">
    <name type="scientific">Sphingomonas gilva</name>
    <dbReference type="NCBI Taxonomy" id="2305907"/>
    <lineage>
        <taxon>Bacteria</taxon>
        <taxon>Pseudomonadati</taxon>
        <taxon>Pseudomonadota</taxon>
        <taxon>Alphaproteobacteria</taxon>
        <taxon>Sphingomonadales</taxon>
        <taxon>Sphingomonadaceae</taxon>
        <taxon>Sphingomonas</taxon>
    </lineage>
</organism>
<sequence length="216" mass="22348">MEDAPLGGTIRVSAVRPFRRAGFAFGREPTILTAEDVTPEQLVRLLDEPLLAVHMAMDGRWVTFPGQELAELRQLAEETRGLTRDAIRARLLTGGLNVDAEVQRAMLGRMSSEPGTGAGAKHSAGEHDLVEQPTLDPEPALPVAGAADTNATAAELVADKPNGPESDTAAAIEAGVAAPTSNPADPVAPKPTAPAKAAKLTPAKPKVAKPPAKPAS</sequence>
<dbReference type="AlphaFoldDB" id="A0A396RN84"/>
<dbReference type="Proteomes" id="UP000266693">
    <property type="component" value="Unassembled WGS sequence"/>
</dbReference>
<feature type="compositionally biased region" description="Low complexity" evidence="1">
    <location>
        <begin position="193"/>
        <end position="205"/>
    </location>
</feature>
<protein>
    <submittedName>
        <fullName evidence="2">Uncharacterized protein</fullName>
    </submittedName>
</protein>
<dbReference type="Gene3D" id="3.40.5.80">
    <property type="match status" value="1"/>
</dbReference>
<evidence type="ECO:0000313" key="3">
    <source>
        <dbReference type="Proteomes" id="UP000266693"/>
    </source>
</evidence>
<dbReference type="EMBL" id="QWLV01000005">
    <property type="protein sequence ID" value="RHW17196.1"/>
    <property type="molecule type" value="Genomic_DNA"/>
</dbReference>
<feature type="region of interest" description="Disordered" evidence="1">
    <location>
        <begin position="110"/>
        <end position="143"/>
    </location>
</feature>
<keyword evidence="3" id="KW-1185">Reference proteome</keyword>
<evidence type="ECO:0000256" key="1">
    <source>
        <dbReference type="SAM" id="MobiDB-lite"/>
    </source>
</evidence>
<gene>
    <name evidence="2" type="ORF">D1610_11645</name>
</gene>